<comment type="caution">
    <text evidence="4">The sequence shown here is derived from an EMBL/GenBank/DDBJ whole genome shotgun (WGS) entry which is preliminary data.</text>
</comment>
<evidence type="ECO:0000256" key="1">
    <source>
        <dbReference type="SAM" id="Coils"/>
    </source>
</evidence>
<feature type="coiled-coil region" evidence="1">
    <location>
        <begin position="436"/>
        <end position="477"/>
    </location>
</feature>
<feature type="compositionally biased region" description="Basic and acidic residues" evidence="2">
    <location>
        <begin position="501"/>
        <end position="510"/>
    </location>
</feature>
<feature type="compositionally biased region" description="Low complexity" evidence="2">
    <location>
        <begin position="661"/>
        <end position="671"/>
    </location>
</feature>
<dbReference type="InterPro" id="IPR052212">
    <property type="entry name" value="PH-like_domain"/>
</dbReference>
<dbReference type="PROSITE" id="PS50003">
    <property type="entry name" value="PH_DOMAIN"/>
    <property type="match status" value="1"/>
</dbReference>
<dbReference type="EMBL" id="CAUEEQ010007888">
    <property type="protein sequence ID" value="CAJ0931645.1"/>
    <property type="molecule type" value="Genomic_DNA"/>
</dbReference>
<feature type="coiled-coil region" evidence="1">
    <location>
        <begin position="272"/>
        <end position="406"/>
    </location>
</feature>
<dbReference type="SUPFAM" id="SSF50729">
    <property type="entry name" value="PH domain-like"/>
    <property type="match status" value="1"/>
</dbReference>
<proteinExistence type="predicted"/>
<organism evidence="4 5">
    <name type="scientific">Ranitomeya imitator</name>
    <name type="common">mimic poison frog</name>
    <dbReference type="NCBI Taxonomy" id="111125"/>
    <lineage>
        <taxon>Eukaryota</taxon>
        <taxon>Metazoa</taxon>
        <taxon>Chordata</taxon>
        <taxon>Craniata</taxon>
        <taxon>Vertebrata</taxon>
        <taxon>Euteleostomi</taxon>
        <taxon>Amphibia</taxon>
        <taxon>Batrachia</taxon>
        <taxon>Anura</taxon>
        <taxon>Neobatrachia</taxon>
        <taxon>Hyloidea</taxon>
        <taxon>Dendrobatidae</taxon>
        <taxon>Dendrobatinae</taxon>
        <taxon>Ranitomeya</taxon>
    </lineage>
</organism>
<evidence type="ECO:0000256" key="2">
    <source>
        <dbReference type="SAM" id="MobiDB-lite"/>
    </source>
</evidence>
<keyword evidence="5" id="KW-1185">Reference proteome</keyword>
<feature type="region of interest" description="Disordered" evidence="2">
    <location>
        <begin position="653"/>
        <end position="676"/>
    </location>
</feature>
<evidence type="ECO:0000259" key="3">
    <source>
        <dbReference type="PROSITE" id="PS50003"/>
    </source>
</evidence>
<dbReference type="Proteomes" id="UP001176940">
    <property type="component" value="Unassembled WGS sequence"/>
</dbReference>
<dbReference type="Gene3D" id="3.30.420.10">
    <property type="entry name" value="Ribonuclease H-like superfamily/Ribonuclease H"/>
    <property type="match status" value="1"/>
</dbReference>
<reference evidence="4" key="1">
    <citation type="submission" date="2023-07" db="EMBL/GenBank/DDBJ databases">
        <authorList>
            <person name="Stuckert A."/>
        </authorList>
    </citation>
    <scope>NUCLEOTIDE SEQUENCE</scope>
</reference>
<dbReference type="InterPro" id="IPR001849">
    <property type="entry name" value="PH_domain"/>
</dbReference>
<evidence type="ECO:0000313" key="5">
    <source>
        <dbReference type="Proteomes" id="UP001176940"/>
    </source>
</evidence>
<dbReference type="SMART" id="SM00233">
    <property type="entry name" value="PH"/>
    <property type="match status" value="1"/>
</dbReference>
<gene>
    <name evidence="4" type="ORF">RIMI_LOCUS4793897</name>
</gene>
<dbReference type="Gene3D" id="2.30.29.30">
    <property type="entry name" value="Pleckstrin-homology domain (PH domain)/Phosphotyrosine-binding domain (PTB)"/>
    <property type="match status" value="1"/>
</dbReference>
<feature type="region of interest" description="Disordered" evidence="2">
    <location>
        <begin position="494"/>
        <end position="535"/>
    </location>
</feature>
<dbReference type="Gene3D" id="1.10.10.60">
    <property type="entry name" value="Homeodomain-like"/>
    <property type="match status" value="1"/>
</dbReference>
<sequence>MGKTSDLTDVKKAIIDTLKQEGKTQKEISQQIGCSQSAVSRHLNGKSVGRKQCGRKRCTTRRGDRTLRKIVEKDRFQTLGNLRKQWTESGARVWRKTGEKEMPKCLKSSVKYPQSVMVWGAMSAAGVGPLCFIKGRVNAASYQEILEHFMLPSAEMLYGDEDFIFQHNLAPAHSAKTTGYTSWFLMVVGCPGTLLGQPELQICLKSGNRKTKSMSPERNEECVWEPSVEELEGDSVSSEGGRVTDSTTDDEETSSTESAHTQHEELAGNPVQRRLEAEQMKVMNRISQLEQEIRELQLQRRELKIEVEMELALLEGELRTERKQMEKDEETIQLLQEQLRETEWRWQEERDKDKLQLQNEKKKVREMERKISECQAQLENQPESLHEQLRKQIQEMTEAMESAVKSFEDLEFQQLEKESGREEEREAAYRQISQNLSHKQNELNKRKDKVIRLEEQVRNAEEQAQAERLRISEENTRVFQSLNKEKDRLLALSALSGKNSDQQDGKEGSSKRGLQRTSSLPRRRGNAPFVRQSDRPVSLHGNTCLESAGLALHLAVSSSSSGGKIALAISPNLQIARSRNLQGEDRRSCGGRLQSSALPRLPLTYRPIPKIAEMERQLLEAMAEKERLLKAREEKRAAKEMTKRLEAEQNHVKEEAAVSNPPVVQTVVPETPTEPPPLDLRSYLEASGHSVETCAQVRVSAACCKGYLVKMGGRIKTWKKRWFVFDRQKRRLAYYAGTTGLSPSRQMAPQCIMGDVGDVCGRNDLCDGSADKEEQKLKGVIYFQAIEEVYYDHLRSAFKSPHPKLTFCLKTFERLFCMVAPTPEAMRIWMDVMVTAAEENSRY</sequence>
<name>A0ABN9L541_9NEOB</name>
<accession>A0ABN9L541</accession>
<feature type="domain" description="PH" evidence="3">
    <location>
        <begin position="701"/>
        <end position="838"/>
    </location>
</feature>
<protein>
    <recommendedName>
        <fullName evidence="3">PH domain-containing protein</fullName>
    </recommendedName>
</protein>
<dbReference type="Pfam" id="PF00169">
    <property type="entry name" value="PH"/>
    <property type="match status" value="1"/>
</dbReference>
<dbReference type="InterPro" id="IPR036397">
    <property type="entry name" value="RNaseH_sf"/>
</dbReference>
<feature type="region of interest" description="Disordered" evidence="2">
    <location>
        <begin position="208"/>
        <end position="272"/>
    </location>
</feature>
<dbReference type="PANTHER" id="PTHR12156:SF22">
    <property type="entry name" value="PLECKSTRIN HOMOLOGY-LIKE DOMAIN FAMILY B MEMBER 3"/>
    <property type="match status" value="1"/>
</dbReference>
<evidence type="ECO:0000313" key="4">
    <source>
        <dbReference type="EMBL" id="CAJ0931645.1"/>
    </source>
</evidence>
<dbReference type="PANTHER" id="PTHR12156">
    <property type="entry name" value="PLECKSTRIN HOMOLOGY-LIKE DOMAIN, FAMILY B, MEMBER 3"/>
    <property type="match status" value="1"/>
</dbReference>
<keyword evidence="1" id="KW-0175">Coiled coil</keyword>
<dbReference type="InterPro" id="IPR011993">
    <property type="entry name" value="PH-like_dom_sf"/>
</dbReference>